<feature type="domain" description="Abortive infection protein-like C-terminal" evidence="1">
    <location>
        <begin position="83"/>
        <end position="153"/>
    </location>
</feature>
<evidence type="ECO:0000259" key="1">
    <source>
        <dbReference type="Pfam" id="PF14355"/>
    </source>
</evidence>
<dbReference type="InterPro" id="IPR026001">
    <property type="entry name" value="Abi-like_C"/>
</dbReference>
<dbReference type="Pfam" id="PF14355">
    <property type="entry name" value="Abi_C"/>
    <property type="match status" value="1"/>
</dbReference>
<sequence length="378" mass="41386">MHLMSTALDSIAPHFRRVADRWPDAQTLSNHYQAVVASYQGNQHGLVETVKSFVESVCLTILGEYGMPMPSSDASMTMMLVEALRLLGLQNTRGASKLDRILSAHNRLADALSEMRNVNGPIAHGKDGFLDSLTQNHVRTYLLTADTLLSLLLAAFEGTEPDLQFTREPYERFNHLHNRVDSSVTVNSAIEYEDDSPVLVISMKTGGLPDGIELRIEPSRLLYAIDRTAYIEILAASTVQAAASATAGRKAEEMLVVSSPGPIEEEPASEVNRTYTGYLSPLTEELRRYVISLDLSATTPLPSGVSIIESVLGTAEANMGTDWKERESLQARMKVAFRRTLTQFGIPEGKAKEGAEHLVAWFKIQAIGLPNGEGDSAR</sequence>
<comment type="caution">
    <text evidence="2">The sequence shown here is derived from an EMBL/GenBank/DDBJ whole genome shotgun (WGS) entry which is preliminary data.</text>
</comment>
<accession>A0A3A4NB72</accession>
<dbReference type="Proteomes" id="UP000265882">
    <property type="component" value="Unassembled WGS sequence"/>
</dbReference>
<gene>
    <name evidence="2" type="ORF">C4520_18080</name>
</gene>
<reference evidence="2 3" key="1">
    <citation type="journal article" date="2017" name="ISME J.">
        <title>Energy and carbon metabolisms in a deep terrestrial subsurface fluid microbial community.</title>
        <authorList>
            <person name="Momper L."/>
            <person name="Jungbluth S.P."/>
            <person name="Lee M.D."/>
            <person name="Amend J.P."/>
        </authorList>
    </citation>
    <scope>NUCLEOTIDE SEQUENCE [LARGE SCALE GENOMIC DNA]</scope>
    <source>
        <strain evidence="2">SURF_5</strain>
    </source>
</reference>
<protein>
    <recommendedName>
        <fullName evidence="1">Abortive infection protein-like C-terminal domain-containing protein</fullName>
    </recommendedName>
</protein>
<name>A0A3A4NB72_ABYX5</name>
<organism evidence="2 3">
    <name type="scientific">Abyssobacteria bacterium (strain SURF_5)</name>
    <dbReference type="NCBI Taxonomy" id="2093360"/>
    <lineage>
        <taxon>Bacteria</taxon>
        <taxon>Pseudomonadati</taxon>
        <taxon>Candidatus Hydrogenedentota</taxon>
        <taxon>Candidatus Abyssobacteria</taxon>
    </lineage>
</organism>
<evidence type="ECO:0000313" key="2">
    <source>
        <dbReference type="EMBL" id="RJP16692.1"/>
    </source>
</evidence>
<dbReference type="AlphaFoldDB" id="A0A3A4NB72"/>
<evidence type="ECO:0000313" key="3">
    <source>
        <dbReference type="Proteomes" id="UP000265882"/>
    </source>
</evidence>
<dbReference type="EMBL" id="QZKU01000124">
    <property type="protein sequence ID" value="RJP16692.1"/>
    <property type="molecule type" value="Genomic_DNA"/>
</dbReference>
<proteinExistence type="predicted"/>